<accession>A0AAE1T8D3</accession>
<evidence type="ECO:0000313" key="3">
    <source>
        <dbReference type="Proteomes" id="UP001289374"/>
    </source>
</evidence>
<protein>
    <submittedName>
        <fullName evidence="2">Uncharacterized protein</fullName>
    </submittedName>
</protein>
<keyword evidence="3" id="KW-1185">Reference proteome</keyword>
<gene>
    <name evidence="2" type="ORF">Sango_2822500</name>
</gene>
<sequence>MAGSEWISTMDENHRQYGFPSYWGANAEREFPTYNFYSESYNPGWQNHFNYWDQEEQLRYQPPPSPVQVAPQKPNSGMSLEDIVKSLAFTILQFQQDTMAGLQLLGNQISQLATSISKLEAQASQQTEVNPENASAMTPQSREELHMIEQAPADTSEDEKTLEYTEVQNEKIESNLISPPSSNTYALLFPCSMPKSEEDEKEITLNKGRSLYSLLFIPLLCVMFYAYIEDNVDCALMEVLSTFM</sequence>
<dbReference type="AlphaFoldDB" id="A0AAE1T8D3"/>
<organism evidence="2 3">
    <name type="scientific">Sesamum angolense</name>
    <dbReference type="NCBI Taxonomy" id="2727404"/>
    <lineage>
        <taxon>Eukaryota</taxon>
        <taxon>Viridiplantae</taxon>
        <taxon>Streptophyta</taxon>
        <taxon>Embryophyta</taxon>
        <taxon>Tracheophyta</taxon>
        <taxon>Spermatophyta</taxon>
        <taxon>Magnoliopsida</taxon>
        <taxon>eudicotyledons</taxon>
        <taxon>Gunneridae</taxon>
        <taxon>Pentapetalae</taxon>
        <taxon>asterids</taxon>
        <taxon>lamiids</taxon>
        <taxon>Lamiales</taxon>
        <taxon>Pedaliaceae</taxon>
        <taxon>Sesamum</taxon>
    </lineage>
</organism>
<reference evidence="2" key="2">
    <citation type="journal article" date="2024" name="Plant">
        <title>Genomic evolution and insights into agronomic trait innovations of Sesamum species.</title>
        <authorList>
            <person name="Miao H."/>
            <person name="Wang L."/>
            <person name="Qu L."/>
            <person name="Liu H."/>
            <person name="Sun Y."/>
            <person name="Le M."/>
            <person name="Wang Q."/>
            <person name="Wei S."/>
            <person name="Zheng Y."/>
            <person name="Lin W."/>
            <person name="Duan Y."/>
            <person name="Cao H."/>
            <person name="Xiong S."/>
            <person name="Wang X."/>
            <person name="Wei L."/>
            <person name="Li C."/>
            <person name="Ma Q."/>
            <person name="Ju M."/>
            <person name="Zhao R."/>
            <person name="Li G."/>
            <person name="Mu C."/>
            <person name="Tian Q."/>
            <person name="Mei H."/>
            <person name="Zhang T."/>
            <person name="Gao T."/>
            <person name="Zhang H."/>
        </authorList>
    </citation>
    <scope>NUCLEOTIDE SEQUENCE</scope>
    <source>
        <strain evidence="2">K16</strain>
    </source>
</reference>
<dbReference type="Proteomes" id="UP001289374">
    <property type="component" value="Unassembled WGS sequence"/>
</dbReference>
<name>A0AAE1T8D3_9LAMI</name>
<reference evidence="2" key="1">
    <citation type="submission" date="2020-06" db="EMBL/GenBank/DDBJ databases">
        <authorList>
            <person name="Li T."/>
            <person name="Hu X."/>
            <person name="Zhang T."/>
            <person name="Song X."/>
            <person name="Zhang H."/>
            <person name="Dai N."/>
            <person name="Sheng W."/>
            <person name="Hou X."/>
            <person name="Wei L."/>
        </authorList>
    </citation>
    <scope>NUCLEOTIDE SEQUENCE</scope>
    <source>
        <strain evidence="2">K16</strain>
        <tissue evidence="2">Leaf</tissue>
    </source>
</reference>
<keyword evidence="1" id="KW-0472">Membrane</keyword>
<proteinExistence type="predicted"/>
<feature type="transmembrane region" description="Helical" evidence="1">
    <location>
        <begin position="211"/>
        <end position="228"/>
    </location>
</feature>
<evidence type="ECO:0000256" key="1">
    <source>
        <dbReference type="SAM" id="Phobius"/>
    </source>
</evidence>
<dbReference type="EMBL" id="JACGWL010000626">
    <property type="protein sequence ID" value="KAK4382971.1"/>
    <property type="molecule type" value="Genomic_DNA"/>
</dbReference>
<evidence type="ECO:0000313" key="2">
    <source>
        <dbReference type="EMBL" id="KAK4382971.1"/>
    </source>
</evidence>
<keyword evidence="1" id="KW-0812">Transmembrane</keyword>
<keyword evidence="1" id="KW-1133">Transmembrane helix</keyword>
<comment type="caution">
    <text evidence="2">The sequence shown here is derived from an EMBL/GenBank/DDBJ whole genome shotgun (WGS) entry which is preliminary data.</text>
</comment>